<gene>
    <name evidence="2" type="primary">gp_15365</name>
</gene>
<keyword evidence="1" id="KW-0472">Membrane</keyword>
<dbReference type="KEGG" id="vg:75691304"/>
<dbReference type="EMBL" id="MZ130476">
    <property type="protein sequence ID" value="QWM89264.1"/>
    <property type="molecule type" value="Genomic_DNA"/>
</dbReference>
<reference evidence="2 3" key="1">
    <citation type="submission" date="2021-04" db="EMBL/GenBank/DDBJ databases">
        <authorList>
            <person name="Shkoporov A.N."/>
            <person name="Stockdale S.R."/>
            <person name="Guerin E."/>
            <person name="Ross R.P."/>
            <person name="Hill C."/>
        </authorList>
    </citation>
    <scope>NUCLEOTIDE SEQUENCE [LARGE SCALE GENOMIC DNA]</scope>
    <source>
        <strain evidence="3">cr123_1</strain>
    </source>
</reference>
<evidence type="ECO:0000313" key="2">
    <source>
        <dbReference type="EMBL" id="QWM89264.1"/>
    </source>
</evidence>
<keyword evidence="3" id="KW-1185">Reference proteome</keyword>
<dbReference type="Proteomes" id="UP000827429">
    <property type="component" value="Segment"/>
</dbReference>
<dbReference type="GeneID" id="75691304"/>
<organism evidence="2 3">
    <name type="scientific">uncultured phage cr123_1</name>
    <dbReference type="NCBI Taxonomy" id="2986401"/>
    <lineage>
        <taxon>Viruses</taxon>
        <taxon>Duplodnaviria</taxon>
        <taxon>Heunggongvirae</taxon>
        <taxon>Uroviricota</taxon>
        <taxon>Caudoviricetes</taxon>
        <taxon>Crassvirales</taxon>
        <taxon>Intestiviridae</taxon>
        <taxon>Crudevirinae</taxon>
        <taxon>Delmidovirus</taxon>
        <taxon>Delmidovirus copri</taxon>
    </lineage>
</organism>
<evidence type="ECO:0000256" key="1">
    <source>
        <dbReference type="SAM" id="Phobius"/>
    </source>
</evidence>
<keyword evidence="1" id="KW-0812">Transmembrane</keyword>
<protein>
    <submittedName>
        <fullName evidence="2">Uncharacterized protein</fullName>
    </submittedName>
</protein>
<keyword evidence="1" id="KW-1133">Transmembrane helix</keyword>
<dbReference type="RefSeq" id="YP_010358836.1">
    <property type="nucleotide sequence ID" value="NC_062766.1"/>
</dbReference>
<feature type="transmembrane region" description="Helical" evidence="1">
    <location>
        <begin position="20"/>
        <end position="40"/>
    </location>
</feature>
<proteinExistence type="predicted"/>
<evidence type="ECO:0000313" key="3">
    <source>
        <dbReference type="Proteomes" id="UP000827429"/>
    </source>
</evidence>
<sequence length="208" mass="24468">MTELTPVMDFVNQSLRNYSVTAVIISSCVFILYTIIIKGIDYFRHKDQQKPMIEMANSVKEVSNNVVRLNTILDKLFQDALHKDVEKSKIVIELSFSNFQSRIAHLCRNIIINNNIDLNKNLVIANIKQTINAEYYKVYHNLSQYDIDGRPISLFLKEEWKEDCLNNILGIIYNGQEEKIRINQIYNILYVKVNDWIVYINNKYTDHE</sequence>
<accession>A0AAE7RW95</accession>
<name>A0AAE7RW95_9CAUD</name>